<feature type="domain" description="Dipeptidylpeptidase IV N-terminal" evidence="2">
    <location>
        <begin position="107"/>
        <end position="380"/>
    </location>
</feature>
<evidence type="ECO:0000313" key="4">
    <source>
        <dbReference type="Proteomes" id="UP000540506"/>
    </source>
</evidence>
<dbReference type="InterPro" id="IPR050278">
    <property type="entry name" value="Serine_Prot_S9B/DPPIV"/>
</dbReference>
<dbReference type="Gene3D" id="3.40.50.1820">
    <property type="entry name" value="alpha/beta hydrolase"/>
    <property type="match status" value="1"/>
</dbReference>
<reference evidence="3 4" key="1">
    <citation type="submission" date="2020-08" db="EMBL/GenBank/DDBJ databases">
        <title>Sequencing the genomes of 1000 actinobacteria strains.</title>
        <authorList>
            <person name="Klenk H.-P."/>
        </authorList>
    </citation>
    <scope>NUCLEOTIDE SEQUENCE [LARGE SCALE GENOMIC DNA]</scope>
    <source>
        <strain evidence="3 4">DSM 41654</strain>
    </source>
</reference>
<dbReference type="GO" id="GO:0008236">
    <property type="term" value="F:serine-type peptidase activity"/>
    <property type="evidence" value="ECO:0007669"/>
    <property type="project" value="InterPro"/>
</dbReference>
<keyword evidence="4" id="KW-1185">Reference proteome</keyword>
<feature type="domain" description="Peptidase S9 prolyl oligopeptidase catalytic" evidence="1">
    <location>
        <begin position="494"/>
        <end position="691"/>
    </location>
</feature>
<dbReference type="InterPro" id="IPR029058">
    <property type="entry name" value="AB_hydrolase_fold"/>
</dbReference>
<dbReference type="RefSeq" id="WP_246560095.1">
    <property type="nucleotide sequence ID" value="NZ_JACHJV010000001.1"/>
</dbReference>
<dbReference type="Gene3D" id="2.140.10.30">
    <property type="entry name" value="Dipeptidylpeptidase IV, N-terminal domain"/>
    <property type="match status" value="1"/>
</dbReference>
<proteinExistence type="predicted"/>
<dbReference type="AlphaFoldDB" id="A0A7W7R6S8"/>
<name>A0A7W7R6S8_KITKI</name>
<protein>
    <submittedName>
        <fullName evidence="3">Dipeptidyl-peptidase-4</fullName>
        <ecNumber evidence="3">3.4.14.5</ecNumber>
    </submittedName>
</protein>
<dbReference type="SUPFAM" id="SSF53474">
    <property type="entry name" value="alpha/beta-Hydrolases"/>
    <property type="match status" value="1"/>
</dbReference>
<dbReference type="Pfam" id="PF00930">
    <property type="entry name" value="DPPIV_N"/>
    <property type="match status" value="1"/>
</dbReference>
<accession>A0A7W7R6S8</accession>
<keyword evidence="3" id="KW-0378">Hydrolase</keyword>
<dbReference type="Pfam" id="PF00326">
    <property type="entry name" value="Peptidase_S9"/>
    <property type="match status" value="1"/>
</dbReference>
<gene>
    <name evidence="3" type="ORF">FHR34_005470</name>
</gene>
<dbReference type="Proteomes" id="UP000540506">
    <property type="component" value="Unassembled WGS sequence"/>
</dbReference>
<dbReference type="SUPFAM" id="SSF82171">
    <property type="entry name" value="DPP6 N-terminal domain-like"/>
    <property type="match status" value="1"/>
</dbReference>
<dbReference type="PANTHER" id="PTHR11731">
    <property type="entry name" value="PROTEASE FAMILY S9B,C DIPEPTIDYL-PEPTIDASE IV-RELATED"/>
    <property type="match status" value="1"/>
</dbReference>
<dbReference type="GO" id="GO:0006508">
    <property type="term" value="P:proteolysis"/>
    <property type="evidence" value="ECO:0007669"/>
    <property type="project" value="InterPro"/>
</dbReference>
<evidence type="ECO:0000259" key="2">
    <source>
        <dbReference type="Pfam" id="PF00930"/>
    </source>
</evidence>
<evidence type="ECO:0000259" key="1">
    <source>
        <dbReference type="Pfam" id="PF00326"/>
    </source>
</evidence>
<evidence type="ECO:0000313" key="3">
    <source>
        <dbReference type="EMBL" id="MBB4926477.1"/>
    </source>
</evidence>
<comment type="caution">
    <text evidence="3">The sequence shown here is derived from an EMBL/GenBank/DDBJ whole genome shotgun (WGS) entry which is preliminary data.</text>
</comment>
<dbReference type="EC" id="3.4.14.5" evidence="3"/>
<sequence length="691" mass="74565">MISLPHQLTRTRGFMLGAVDQATVTPDGATVLFLRSRAGDDPVNCLWALDLETERERLLVDPTELLGGAAEQLSEEERTRRERSRQLTSGIAGYTTDAAAGLAVFALSGSLWTVDIGTGAARRLPAEGAVVDPRPDPTGRHIAYLSGGSLRVIAADGTGDRAVAAPDGPEVTFGAPEHVAAESMHRYRGYWWAPDGERLLVARVDNSAVLLWHIADPANPDRPPRTMRYPAAGSSNAEVTLWLTELDGTRREVRWDRSAFEYLTAAGWDAHGPFASVQSRDQRTVRLLAIDPADGGTALLHEQRDDCWVELLHGLPARTASGALLGYLDQGDTRRLTVAGTPVTEPGLQLRAVLGTDGDTVLFTASPEPTEIHLWSYHPEHGAQQLSTDPGVHTGVLSSGTLVHTSRTLEHAGPRTTVRRPDRPAVPITSYVETPVLALRVTSAAVGPRELRTMLYLPSWHKAGDAALPVLLDPYAGPGAQKVMAQQSAHALVSQWFAEQGFAVLVTDGAGVHGRGPIWDRQVHGDPFSQVLEDQVSALHEVAELHPELDLGRVGIRGWSFSGGLATLAVLRRPEVFHAAVAGAPVTEQGLYDTHWRERYLGTPEEHPQRYEACSLTAEAPKLSRPLLLIHGLADDNVFVANSLRLSSALLAAGRPHEVLPLSGVTHAGLASPLFPQLLGHQLEFLKRQLG</sequence>
<organism evidence="3 4">
    <name type="scientific">Kitasatospora kifunensis</name>
    <name type="common">Streptomyces kifunensis</name>
    <dbReference type="NCBI Taxonomy" id="58351"/>
    <lineage>
        <taxon>Bacteria</taxon>
        <taxon>Bacillati</taxon>
        <taxon>Actinomycetota</taxon>
        <taxon>Actinomycetes</taxon>
        <taxon>Kitasatosporales</taxon>
        <taxon>Streptomycetaceae</taxon>
        <taxon>Kitasatospora</taxon>
    </lineage>
</organism>
<dbReference type="PANTHER" id="PTHR11731:SF193">
    <property type="entry name" value="DIPEPTIDYL PEPTIDASE 9"/>
    <property type="match status" value="1"/>
</dbReference>
<dbReference type="GO" id="GO:0008239">
    <property type="term" value="F:dipeptidyl-peptidase activity"/>
    <property type="evidence" value="ECO:0007669"/>
    <property type="project" value="UniProtKB-EC"/>
</dbReference>
<dbReference type="EMBL" id="JACHJV010000001">
    <property type="protein sequence ID" value="MBB4926477.1"/>
    <property type="molecule type" value="Genomic_DNA"/>
</dbReference>
<dbReference type="InterPro" id="IPR001375">
    <property type="entry name" value="Peptidase_S9_cat"/>
</dbReference>
<dbReference type="InterPro" id="IPR002469">
    <property type="entry name" value="Peptidase_S9B_N"/>
</dbReference>